<evidence type="ECO:0000313" key="9">
    <source>
        <dbReference type="EMBL" id="CAB3242586.1"/>
    </source>
</evidence>
<comment type="subcellular location">
    <subcellularLocation>
        <location evidence="1">Cell projection</location>
        <location evidence="1">Cilium</location>
    </subcellularLocation>
    <subcellularLocation>
        <location evidence="2">Cytoplasm</location>
        <location evidence="2">Cytoskeleton</location>
    </subcellularLocation>
</comment>
<dbReference type="PANTHER" id="PTHR21490:SF0">
    <property type="entry name" value="ENKURIN"/>
    <property type="match status" value="1"/>
</dbReference>
<dbReference type="GO" id="GO:0001669">
    <property type="term" value="C:acrosomal vesicle"/>
    <property type="evidence" value="ECO:0007669"/>
    <property type="project" value="TreeGrafter"/>
</dbReference>
<dbReference type="PROSITE" id="PS51665">
    <property type="entry name" value="ENKURIN"/>
    <property type="match status" value="1"/>
</dbReference>
<dbReference type="InterPro" id="IPR052102">
    <property type="entry name" value="Enkurin_domain-protein"/>
</dbReference>
<organism evidence="9">
    <name type="scientific">Phallusia mammillata</name>
    <dbReference type="NCBI Taxonomy" id="59560"/>
    <lineage>
        <taxon>Eukaryota</taxon>
        <taxon>Metazoa</taxon>
        <taxon>Chordata</taxon>
        <taxon>Tunicata</taxon>
        <taxon>Ascidiacea</taxon>
        <taxon>Phlebobranchia</taxon>
        <taxon>Ascidiidae</taxon>
        <taxon>Phallusia</taxon>
    </lineage>
</organism>
<evidence type="ECO:0000256" key="6">
    <source>
        <dbReference type="SAM" id="Coils"/>
    </source>
</evidence>
<dbReference type="GO" id="GO:0005879">
    <property type="term" value="C:axonemal microtubule"/>
    <property type="evidence" value="ECO:0007669"/>
    <property type="project" value="TreeGrafter"/>
</dbReference>
<keyword evidence="5" id="KW-0966">Cell projection</keyword>
<reference evidence="9" key="1">
    <citation type="submission" date="2020-04" db="EMBL/GenBank/DDBJ databases">
        <authorList>
            <person name="Neveu A P."/>
        </authorList>
    </citation>
    <scope>NUCLEOTIDE SEQUENCE</scope>
    <source>
        <tissue evidence="9">Whole embryo</tissue>
    </source>
</reference>
<accession>A0A6F9DBW2</accession>
<keyword evidence="4" id="KW-0206">Cytoskeleton</keyword>
<dbReference type="GO" id="GO:0005516">
    <property type="term" value="F:calmodulin binding"/>
    <property type="evidence" value="ECO:0007669"/>
    <property type="project" value="TreeGrafter"/>
</dbReference>
<dbReference type="InterPro" id="IPR027012">
    <property type="entry name" value="Enkurin_dom"/>
</dbReference>
<sequence length="255" mass="29618">MEGPVESIYNLIPRAIENPEQPPRYHSKFKPVVKNELKQNRSPNKTMGPAKVAVPTPGEFLKKRSKEPKLPEKSTFEYSDEVVRRPPVPRHDEKPLLGIRTNKNFINTNAVENIMSVTKKPLPKYVDTRNGDNSLLDPSGLVPKYTKKNDYGEVPDYLKKRNAEVRRAQEEYNAYIQERMKQGAMKQLTGMEREEIIGGLKKNWEELHHQYQGLSVVTDTAPKKNRKERMEAEMKQLERDIELIEKHRVIYIANN</sequence>
<proteinExistence type="evidence at transcript level"/>
<evidence type="ECO:0000259" key="8">
    <source>
        <dbReference type="PROSITE" id="PS51665"/>
    </source>
</evidence>
<name>A0A6F9DBW2_9ASCI</name>
<dbReference type="PANTHER" id="PTHR21490">
    <property type="entry name" value="ENKURIN-RELATED"/>
    <property type="match status" value="1"/>
</dbReference>
<evidence type="ECO:0000256" key="2">
    <source>
        <dbReference type="ARBA" id="ARBA00004245"/>
    </source>
</evidence>
<evidence type="ECO:0000256" key="7">
    <source>
        <dbReference type="SAM" id="MobiDB-lite"/>
    </source>
</evidence>
<evidence type="ECO:0000256" key="5">
    <source>
        <dbReference type="ARBA" id="ARBA00023273"/>
    </source>
</evidence>
<evidence type="ECO:0000256" key="3">
    <source>
        <dbReference type="ARBA" id="ARBA00022490"/>
    </source>
</evidence>
<protein>
    <submittedName>
        <fullName evidence="9">Enkurin-like</fullName>
    </submittedName>
</protein>
<feature type="coiled-coil region" evidence="6">
    <location>
        <begin position="220"/>
        <end position="247"/>
    </location>
</feature>
<evidence type="ECO:0000256" key="4">
    <source>
        <dbReference type="ARBA" id="ARBA00023212"/>
    </source>
</evidence>
<keyword evidence="3" id="KW-0963">Cytoplasm</keyword>
<evidence type="ECO:0000256" key="1">
    <source>
        <dbReference type="ARBA" id="ARBA00004138"/>
    </source>
</evidence>
<gene>
    <name evidence="9" type="primary">Enkur</name>
</gene>
<feature type="region of interest" description="Disordered" evidence="7">
    <location>
        <begin position="35"/>
        <end position="71"/>
    </location>
</feature>
<feature type="domain" description="Enkurin" evidence="8">
    <location>
        <begin position="160"/>
        <end position="252"/>
    </location>
</feature>
<dbReference type="AlphaFoldDB" id="A0A6F9DBW2"/>
<keyword evidence="6" id="KW-0175">Coiled coil</keyword>
<dbReference type="EMBL" id="LR784869">
    <property type="protein sequence ID" value="CAB3242586.1"/>
    <property type="molecule type" value="mRNA"/>
</dbReference>
<dbReference type="Pfam" id="PF13864">
    <property type="entry name" value="Enkurin"/>
    <property type="match status" value="1"/>
</dbReference>